<dbReference type="RefSeq" id="WP_106256203.1">
    <property type="nucleotide sequence ID" value="NZ_CAWNSW010000007.1"/>
</dbReference>
<evidence type="ECO:0000313" key="1">
    <source>
        <dbReference type="EMBL" id="PSB29922.1"/>
    </source>
</evidence>
<dbReference type="AlphaFoldDB" id="A0A2T1EAZ0"/>
<dbReference type="EMBL" id="PVWK01000057">
    <property type="protein sequence ID" value="PSB29922.1"/>
    <property type="molecule type" value="Genomic_DNA"/>
</dbReference>
<reference evidence="2" key="1">
    <citation type="submission" date="2018-02" db="EMBL/GenBank/DDBJ databases">
        <authorList>
            <person name="Moore K."/>
            <person name="Momper L."/>
        </authorList>
    </citation>
    <scope>NUCLEOTIDE SEQUENCE [LARGE SCALE GENOMIC DNA]</scope>
    <source>
        <strain evidence="2">ULC18</strain>
    </source>
</reference>
<accession>A0A2T1EAZ0</accession>
<sequence>MLATQINFAQTAPDHRGTGRCNILHASADPALNLATLRAQAMTDDQRYQAGFDHAFNNQGARGSLSGYEAYWFGRAAGRAARF</sequence>
<gene>
    <name evidence="1" type="ORF">C7B82_10235</name>
</gene>
<dbReference type="Proteomes" id="UP000239576">
    <property type="component" value="Unassembled WGS sequence"/>
</dbReference>
<reference evidence="1 2" key="2">
    <citation type="submission" date="2018-03" db="EMBL/GenBank/DDBJ databases">
        <title>The ancient ancestry and fast evolution of plastids.</title>
        <authorList>
            <person name="Moore K.R."/>
            <person name="Magnabosco C."/>
            <person name="Momper L."/>
            <person name="Gold D.A."/>
            <person name="Bosak T."/>
            <person name="Fournier G.P."/>
        </authorList>
    </citation>
    <scope>NUCLEOTIDE SEQUENCE [LARGE SCALE GENOMIC DNA]</scope>
    <source>
        <strain evidence="1 2">ULC18</strain>
    </source>
</reference>
<comment type="caution">
    <text evidence="1">The sequence shown here is derived from an EMBL/GenBank/DDBJ whole genome shotgun (WGS) entry which is preliminary data.</text>
</comment>
<proteinExistence type="predicted"/>
<protein>
    <submittedName>
        <fullName evidence="1">Uncharacterized protein</fullName>
    </submittedName>
</protein>
<organism evidence="1 2">
    <name type="scientific">Stenomitos frigidus ULC18</name>
    <dbReference type="NCBI Taxonomy" id="2107698"/>
    <lineage>
        <taxon>Bacteria</taxon>
        <taxon>Bacillati</taxon>
        <taxon>Cyanobacteriota</taxon>
        <taxon>Cyanophyceae</taxon>
        <taxon>Leptolyngbyales</taxon>
        <taxon>Leptolyngbyaceae</taxon>
        <taxon>Stenomitos</taxon>
    </lineage>
</organism>
<name>A0A2T1EAZ0_9CYAN</name>
<evidence type="ECO:0000313" key="2">
    <source>
        <dbReference type="Proteomes" id="UP000239576"/>
    </source>
</evidence>
<keyword evidence="2" id="KW-1185">Reference proteome</keyword>